<accession>U2Q4Z8</accession>
<keyword evidence="2" id="KW-1185">Reference proteome</keyword>
<dbReference type="PATRIC" id="fig|1321820.3.peg.926"/>
<dbReference type="AlphaFoldDB" id="U2Q4Z8"/>
<dbReference type="Proteomes" id="UP000016637">
    <property type="component" value="Unassembled WGS sequence"/>
</dbReference>
<protein>
    <submittedName>
        <fullName evidence="1">Uncharacterized protein</fullName>
    </submittedName>
</protein>
<dbReference type="HOGENOM" id="CLU_3310378_0_0_9"/>
<evidence type="ECO:0000313" key="1">
    <source>
        <dbReference type="EMBL" id="ERK57850.1"/>
    </source>
</evidence>
<name>U2Q4Z8_9BACL</name>
<dbReference type="EMBL" id="AWVP01000059">
    <property type="protein sequence ID" value="ERK57850.1"/>
    <property type="molecule type" value="Genomic_DNA"/>
</dbReference>
<gene>
    <name evidence="1" type="ORF">HMPREF1983_00953</name>
</gene>
<proteinExistence type="predicted"/>
<evidence type="ECO:0000313" key="2">
    <source>
        <dbReference type="Proteomes" id="UP000016637"/>
    </source>
</evidence>
<organism evidence="1 2">
    <name type="scientific">Gemella bergeri ATCC 700627</name>
    <dbReference type="NCBI Taxonomy" id="1321820"/>
    <lineage>
        <taxon>Bacteria</taxon>
        <taxon>Bacillati</taxon>
        <taxon>Bacillota</taxon>
        <taxon>Bacilli</taxon>
        <taxon>Bacillales</taxon>
        <taxon>Gemellaceae</taxon>
        <taxon>Gemella</taxon>
    </lineage>
</organism>
<comment type="caution">
    <text evidence="1">The sequence shown here is derived from an EMBL/GenBank/DDBJ whole genome shotgun (WGS) entry which is preliminary data.</text>
</comment>
<sequence>MASNIEWGTILAVSLFTAMAWAYIFDKRIDNFFPESDVE</sequence>
<reference evidence="1 2" key="1">
    <citation type="submission" date="2013-08" db="EMBL/GenBank/DDBJ databases">
        <authorList>
            <person name="Weinstock G."/>
            <person name="Sodergren E."/>
            <person name="Wylie T."/>
            <person name="Fulton L."/>
            <person name="Fulton R."/>
            <person name="Fronick C."/>
            <person name="O'Laughlin M."/>
            <person name="Godfrey J."/>
            <person name="Miner T."/>
            <person name="Herter B."/>
            <person name="Appelbaum E."/>
            <person name="Cordes M."/>
            <person name="Lek S."/>
            <person name="Wollam A."/>
            <person name="Pepin K.H."/>
            <person name="Palsikar V.B."/>
            <person name="Mitreva M."/>
            <person name="Wilson R.K."/>
        </authorList>
    </citation>
    <scope>NUCLEOTIDE SEQUENCE [LARGE SCALE GENOMIC DNA]</scope>
    <source>
        <strain evidence="1 2">ATCC 700627</strain>
    </source>
</reference>